<dbReference type="AlphaFoldDB" id="A0A397P489"/>
<evidence type="ECO:0000313" key="2">
    <source>
        <dbReference type="Proteomes" id="UP000266568"/>
    </source>
</evidence>
<name>A0A397P489_9SPHN</name>
<sequence>MTWALLLRYWWAAPIAALAIALFVTRGTLADRTQDLADERAAHQQTVASYWAAATEASRKDAANRQRVDAEQNRISKEITDDYEARIADVRARAERLRRDAEARAGDRADAPVPAAGAAAGGADEAACEDRLPAAGLGLDDALVATEQAIQLDELINWVEAQARVDIGNEAAP</sequence>
<reference evidence="1 2" key="1">
    <citation type="submission" date="2018-08" db="EMBL/GenBank/DDBJ databases">
        <title>Genomic Encyclopedia of Type Strains, Phase IV (KMG-IV): sequencing the most valuable type-strain genomes for metagenomic binning, comparative biology and taxonomic classification.</title>
        <authorList>
            <person name="Goeker M."/>
        </authorList>
    </citation>
    <scope>NUCLEOTIDE SEQUENCE [LARGE SCALE GENOMIC DNA]</scope>
    <source>
        <strain evidence="1 2">DSM 25527</strain>
    </source>
</reference>
<dbReference type="EMBL" id="QXDC01000003">
    <property type="protein sequence ID" value="RIA44062.1"/>
    <property type="molecule type" value="Genomic_DNA"/>
</dbReference>
<protein>
    <recommendedName>
        <fullName evidence="3">Bacteriophage Rz lysis protein</fullName>
    </recommendedName>
</protein>
<evidence type="ECO:0000313" key="1">
    <source>
        <dbReference type="EMBL" id="RIA44062.1"/>
    </source>
</evidence>
<dbReference type="RefSeq" id="WP_119035826.1">
    <property type="nucleotide sequence ID" value="NZ_QXDC01000003.1"/>
</dbReference>
<organism evidence="1 2">
    <name type="scientific">Hephaestia caeni</name>
    <dbReference type="NCBI Taxonomy" id="645617"/>
    <lineage>
        <taxon>Bacteria</taxon>
        <taxon>Pseudomonadati</taxon>
        <taxon>Pseudomonadota</taxon>
        <taxon>Alphaproteobacteria</taxon>
        <taxon>Sphingomonadales</taxon>
        <taxon>Sphingomonadaceae</taxon>
        <taxon>Hephaestia</taxon>
    </lineage>
</organism>
<comment type="caution">
    <text evidence="1">The sequence shown here is derived from an EMBL/GenBank/DDBJ whole genome shotgun (WGS) entry which is preliminary data.</text>
</comment>
<dbReference type="Proteomes" id="UP000266568">
    <property type="component" value="Unassembled WGS sequence"/>
</dbReference>
<proteinExistence type="predicted"/>
<evidence type="ECO:0008006" key="3">
    <source>
        <dbReference type="Google" id="ProtNLM"/>
    </source>
</evidence>
<keyword evidence="2" id="KW-1185">Reference proteome</keyword>
<gene>
    <name evidence="1" type="ORF">DFR49_2298</name>
</gene>
<accession>A0A397P489</accession>